<comment type="caution">
    <text evidence="12">The sequence shown here is derived from an EMBL/GenBank/DDBJ whole genome shotgun (WGS) entry which is preliminary data.</text>
</comment>
<evidence type="ECO:0000256" key="1">
    <source>
        <dbReference type="ARBA" id="ARBA00001941"/>
    </source>
</evidence>
<dbReference type="EMBL" id="AZFS01000006">
    <property type="protein sequence ID" value="KRL98318.1"/>
    <property type="molecule type" value="Genomic_DNA"/>
</dbReference>
<evidence type="ECO:0000256" key="3">
    <source>
        <dbReference type="ARBA" id="ARBA00006247"/>
    </source>
</evidence>
<gene>
    <name evidence="12" type="ORF">FD28_GL000117</name>
</gene>
<proteinExistence type="inferred from homology"/>
<dbReference type="InterPro" id="IPR010182">
    <property type="entry name" value="ArgE/DapE"/>
</dbReference>
<dbReference type="GO" id="GO:0046872">
    <property type="term" value="F:metal ion binding"/>
    <property type="evidence" value="ECO:0007669"/>
    <property type="project" value="UniProtKB-KW"/>
</dbReference>
<name>A0A0R1UYU8_9LACO</name>
<dbReference type="Gene3D" id="3.30.70.360">
    <property type="match status" value="1"/>
</dbReference>
<dbReference type="InterPro" id="IPR050072">
    <property type="entry name" value="Peptidase_M20A"/>
</dbReference>
<keyword evidence="13" id="KW-1185">Reference proteome</keyword>
<dbReference type="NCBIfam" id="NF006365">
    <property type="entry name" value="PRK08588.1"/>
    <property type="match status" value="1"/>
</dbReference>
<dbReference type="AlphaFoldDB" id="A0A0R1UYU8"/>
<evidence type="ECO:0000313" key="13">
    <source>
        <dbReference type="Proteomes" id="UP000051580"/>
    </source>
</evidence>
<dbReference type="GO" id="GO:0009085">
    <property type="term" value="P:lysine biosynthetic process"/>
    <property type="evidence" value="ECO:0007669"/>
    <property type="project" value="UniProtKB-KW"/>
</dbReference>
<dbReference type="InterPro" id="IPR036264">
    <property type="entry name" value="Bact_exopeptidase_dim_dom"/>
</dbReference>
<keyword evidence="7" id="KW-0862">Zinc</keyword>
<dbReference type="PANTHER" id="PTHR43808">
    <property type="entry name" value="ACETYLORNITHINE DEACETYLASE"/>
    <property type="match status" value="1"/>
</dbReference>
<dbReference type="PANTHER" id="PTHR43808:SF8">
    <property type="entry name" value="PEPTIDASE M20 DIMERISATION DOMAIN-CONTAINING PROTEIN"/>
    <property type="match status" value="1"/>
</dbReference>
<dbReference type="SUPFAM" id="SSF53187">
    <property type="entry name" value="Zn-dependent exopeptidases"/>
    <property type="match status" value="1"/>
</dbReference>
<evidence type="ECO:0000256" key="7">
    <source>
        <dbReference type="ARBA" id="ARBA00022833"/>
    </source>
</evidence>
<organism evidence="12 13">
    <name type="scientific">Levilactobacillus hammesii DSM 16381</name>
    <dbReference type="NCBI Taxonomy" id="1423753"/>
    <lineage>
        <taxon>Bacteria</taxon>
        <taxon>Bacillati</taxon>
        <taxon>Bacillota</taxon>
        <taxon>Bacilli</taxon>
        <taxon>Lactobacillales</taxon>
        <taxon>Lactobacillaceae</taxon>
        <taxon>Levilactobacillus</taxon>
    </lineage>
</organism>
<comment type="cofactor">
    <cofactor evidence="1">
        <name>Co(2+)</name>
        <dbReference type="ChEBI" id="CHEBI:48828"/>
    </cofactor>
</comment>
<reference evidence="12 13" key="1">
    <citation type="journal article" date="2015" name="Genome Announc.">
        <title>Expanding the biotechnology potential of lactobacilli through comparative genomics of 213 strains and associated genera.</title>
        <authorList>
            <person name="Sun Z."/>
            <person name="Harris H.M."/>
            <person name="McCann A."/>
            <person name="Guo C."/>
            <person name="Argimon S."/>
            <person name="Zhang W."/>
            <person name="Yang X."/>
            <person name="Jeffery I.B."/>
            <person name="Cooney J.C."/>
            <person name="Kagawa T.F."/>
            <person name="Liu W."/>
            <person name="Song Y."/>
            <person name="Salvetti E."/>
            <person name="Wrobel A."/>
            <person name="Rasinkangas P."/>
            <person name="Parkhill J."/>
            <person name="Rea M.C."/>
            <person name="O'Sullivan O."/>
            <person name="Ritari J."/>
            <person name="Douillard F.P."/>
            <person name="Paul Ross R."/>
            <person name="Yang R."/>
            <person name="Briner A.E."/>
            <person name="Felis G.E."/>
            <person name="de Vos W.M."/>
            <person name="Barrangou R."/>
            <person name="Klaenhammer T.R."/>
            <person name="Caufield P.W."/>
            <person name="Cui Y."/>
            <person name="Zhang H."/>
            <person name="O'Toole P.W."/>
        </authorList>
    </citation>
    <scope>NUCLEOTIDE SEQUENCE [LARGE SCALE GENOMIC DNA]</scope>
    <source>
        <strain evidence="12 13">DSM 16381</strain>
    </source>
</reference>
<keyword evidence="5" id="KW-0479">Metal-binding</keyword>
<keyword evidence="8" id="KW-0220">Diaminopimelate biosynthesis</keyword>
<evidence type="ECO:0000256" key="10">
    <source>
        <dbReference type="ARBA" id="ARBA00023285"/>
    </source>
</evidence>
<dbReference type="InterPro" id="IPR002933">
    <property type="entry name" value="Peptidase_M20"/>
</dbReference>
<dbReference type="Pfam" id="PF07687">
    <property type="entry name" value="M20_dimer"/>
    <property type="match status" value="1"/>
</dbReference>
<protein>
    <submittedName>
        <fullName evidence="12">Succinyl-diaminopimelate desuccinylase</fullName>
    </submittedName>
</protein>
<comment type="similarity">
    <text evidence="3">Belongs to the peptidase M20A family.</text>
</comment>
<dbReference type="GO" id="GO:0016787">
    <property type="term" value="F:hydrolase activity"/>
    <property type="evidence" value="ECO:0007669"/>
    <property type="project" value="UniProtKB-KW"/>
</dbReference>
<dbReference type="PATRIC" id="fig|1423753.3.peg.122"/>
<dbReference type="Pfam" id="PF01546">
    <property type="entry name" value="Peptidase_M20"/>
    <property type="match status" value="1"/>
</dbReference>
<evidence type="ECO:0000256" key="4">
    <source>
        <dbReference type="ARBA" id="ARBA00022605"/>
    </source>
</evidence>
<dbReference type="NCBIfam" id="TIGR01910">
    <property type="entry name" value="DapE-ArgE"/>
    <property type="match status" value="1"/>
</dbReference>
<dbReference type="STRING" id="1423753.FD28_GL000117"/>
<evidence type="ECO:0000256" key="5">
    <source>
        <dbReference type="ARBA" id="ARBA00022723"/>
    </source>
</evidence>
<keyword evidence="10" id="KW-0170">Cobalt</keyword>
<sequence>MSIMEDSEKIQILQHLIQINSVNGNEAAVADYIQQLFTAHGITAKQIPYAEGRSNLVAEIGDPTSDKVFSLSGHLDTVATGDTADWQWDPFAAHIEGNRLYGRGSADMKSGLAGMVITLLNLADQQGTLNGRLRFIGTVGEENGAMGSRMLTEQGLADDLSAMVIGEPTGGNIVYAHNGSLNYHVYSQGLGAHSSMPEKGINAVTNLAKYITAEATAFDDAPVSPELGPLVHSVTVFNGGEQVNSIPAKAELQGNIRPIPEFDNAAVIKRLNEIVDRLNTEKDEDLTLHVDYSFKPIISQQDSPLVQLTKRIADKEFDRETQLQVIHGATDASEFTKSSNDFPVIVYGAGEWNEAHATNEFVDLDQFIHVQHVYQQLAQAFLA</sequence>
<feature type="domain" description="Peptidase M20 dimerisation" evidence="11">
    <location>
        <begin position="175"/>
        <end position="279"/>
    </location>
</feature>
<dbReference type="Proteomes" id="UP000051580">
    <property type="component" value="Unassembled WGS sequence"/>
</dbReference>
<evidence type="ECO:0000313" key="12">
    <source>
        <dbReference type="EMBL" id="KRL98318.1"/>
    </source>
</evidence>
<dbReference type="GO" id="GO:0019877">
    <property type="term" value="P:diaminopimelate biosynthetic process"/>
    <property type="evidence" value="ECO:0007669"/>
    <property type="project" value="UniProtKB-KW"/>
</dbReference>
<evidence type="ECO:0000256" key="6">
    <source>
        <dbReference type="ARBA" id="ARBA00022801"/>
    </source>
</evidence>
<comment type="cofactor">
    <cofactor evidence="2">
        <name>Zn(2+)</name>
        <dbReference type="ChEBI" id="CHEBI:29105"/>
    </cofactor>
</comment>
<evidence type="ECO:0000259" key="11">
    <source>
        <dbReference type="Pfam" id="PF07687"/>
    </source>
</evidence>
<accession>A0A0R1UYU8</accession>
<dbReference type="Gene3D" id="3.40.630.10">
    <property type="entry name" value="Zn peptidases"/>
    <property type="match status" value="1"/>
</dbReference>
<keyword evidence="9" id="KW-0457">Lysine biosynthesis</keyword>
<dbReference type="InterPro" id="IPR011650">
    <property type="entry name" value="Peptidase_M20_dimer"/>
</dbReference>
<evidence type="ECO:0000256" key="8">
    <source>
        <dbReference type="ARBA" id="ARBA00022915"/>
    </source>
</evidence>
<keyword evidence="4" id="KW-0028">Amino-acid biosynthesis</keyword>
<evidence type="ECO:0000256" key="2">
    <source>
        <dbReference type="ARBA" id="ARBA00001947"/>
    </source>
</evidence>
<dbReference type="CDD" id="cd08659">
    <property type="entry name" value="M20_ArgE_DapE-like"/>
    <property type="match status" value="1"/>
</dbReference>
<keyword evidence="6" id="KW-0378">Hydrolase</keyword>
<evidence type="ECO:0000256" key="9">
    <source>
        <dbReference type="ARBA" id="ARBA00023154"/>
    </source>
</evidence>
<dbReference type="SUPFAM" id="SSF55031">
    <property type="entry name" value="Bacterial exopeptidase dimerisation domain"/>
    <property type="match status" value="1"/>
</dbReference>